<gene>
    <name evidence="3" type="ORF">GCM10009863_30180</name>
</gene>
<feature type="transmembrane region" description="Helical" evidence="1">
    <location>
        <begin position="6"/>
        <end position="38"/>
    </location>
</feature>
<sequence>MPTGVVAFTVAVTGFALGVSTGVVVLGLRVLVGTLAVARGFARGERARVAAMTGRAVPESVYRTPGREGGGVERMLRALRDGQSWQDLAHVVFSFPLRVVTFSLALT</sequence>
<proteinExistence type="predicted"/>
<keyword evidence="4" id="KW-1185">Reference proteome</keyword>
<keyword evidence="1" id="KW-0472">Membrane</keyword>
<accession>A0ABN3Q3G9</accession>
<evidence type="ECO:0000313" key="4">
    <source>
        <dbReference type="Proteomes" id="UP001501447"/>
    </source>
</evidence>
<keyword evidence="1" id="KW-1133">Transmembrane helix</keyword>
<dbReference type="InterPro" id="IPR025828">
    <property type="entry name" value="Put_sensor_dom"/>
</dbReference>
<dbReference type="EMBL" id="BAAARJ010000009">
    <property type="protein sequence ID" value="GAA2614441.1"/>
    <property type="molecule type" value="Genomic_DNA"/>
</dbReference>
<organism evidence="3 4">
    <name type="scientific">Streptomyces axinellae</name>
    <dbReference type="NCBI Taxonomy" id="552788"/>
    <lineage>
        <taxon>Bacteria</taxon>
        <taxon>Bacillati</taxon>
        <taxon>Actinomycetota</taxon>
        <taxon>Actinomycetes</taxon>
        <taxon>Kitasatosporales</taxon>
        <taxon>Streptomycetaceae</taxon>
        <taxon>Streptomyces</taxon>
    </lineage>
</organism>
<reference evidence="3 4" key="1">
    <citation type="journal article" date="2019" name="Int. J. Syst. Evol. Microbiol.">
        <title>The Global Catalogue of Microorganisms (GCM) 10K type strain sequencing project: providing services to taxonomists for standard genome sequencing and annotation.</title>
        <authorList>
            <consortium name="The Broad Institute Genomics Platform"/>
            <consortium name="The Broad Institute Genome Sequencing Center for Infectious Disease"/>
            <person name="Wu L."/>
            <person name="Ma J."/>
        </authorList>
    </citation>
    <scope>NUCLEOTIDE SEQUENCE [LARGE SCALE GENOMIC DNA]</scope>
    <source>
        <strain evidence="3 4">JCM 16373</strain>
    </source>
</reference>
<evidence type="ECO:0000313" key="3">
    <source>
        <dbReference type="EMBL" id="GAA2614441.1"/>
    </source>
</evidence>
<name>A0ABN3Q3G9_9ACTN</name>
<comment type="caution">
    <text evidence="3">The sequence shown here is derived from an EMBL/GenBank/DDBJ whole genome shotgun (WGS) entry which is preliminary data.</text>
</comment>
<dbReference type="Pfam" id="PF13796">
    <property type="entry name" value="Sensor"/>
    <property type="match status" value="1"/>
</dbReference>
<evidence type="ECO:0000256" key="1">
    <source>
        <dbReference type="SAM" id="Phobius"/>
    </source>
</evidence>
<evidence type="ECO:0000259" key="2">
    <source>
        <dbReference type="Pfam" id="PF13796"/>
    </source>
</evidence>
<keyword evidence="1" id="KW-0812">Transmembrane</keyword>
<dbReference type="Proteomes" id="UP001501447">
    <property type="component" value="Unassembled WGS sequence"/>
</dbReference>
<protein>
    <recommendedName>
        <fullName evidence="2">Putative sensor domain-containing protein</fullName>
    </recommendedName>
</protein>
<feature type="domain" description="Putative sensor" evidence="2">
    <location>
        <begin position="1"/>
        <end position="106"/>
    </location>
</feature>